<organism evidence="3 4">
    <name type="scientific">Agaribacter flavus</name>
    <dbReference type="NCBI Taxonomy" id="1902781"/>
    <lineage>
        <taxon>Bacteria</taxon>
        <taxon>Pseudomonadati</taxon>
        <taxon>Pseudomonadota</taxon>
        <taxon>Gammaproteobacteria</taxon>
        <taxon>Alteromonadales</taxon>
        <taxon>Alteromonadaceae</taxon>
        <taxon>Agaribacter</taxon>
    </lineage>
</organism>
<comment type="caution">
    <text evidence="3">The sequence shown here is derived from an EMBL/GenBank/DDBJ whole genome shotgun (WGS) entry which is preliminary data.</text>
</comment>
<dbReference type="InterPro" id="IPR011990">
    <property type="entry name" value="TPR-like_helical_dom_sf"/>
</dbReference>
<keyword evidence="4" id="KW-1185">Reference proteome</keyword>
<accession>A0ABV7FM02</accession>
<dbReference type="Proteomes" id="UP001595478">
    <property type="component" value="Unassembled WGS sequence"/>
</dbReference>
<name>A0ABV7FM02_9ALTE</name>
<protein>
    <submittedName>
        <fullName evidence="3">Tetratricopeptide repeat-containing sulfotransferase family protein</fullName>
    </submittedName>
</protein>
<dbReference type="SUPFAM" id="SSF52540">
    <property type="entry name" value="P-loop containing nucleoside triphosphate hydrolases"/>
    <property type="match status" value="1"/>
</dbReference>
<proteinExistence type="predicted"/>
<dbReference type="RefSeq" id="WP_376918312.1">
    <property type="nucleotide sequence ID" value="NZ_JBHRSW010000004.1"/>
</dbReference>
<dbReference type="PANTHER" id="PTHR12788">
    <property type="entry name" value="PROTEIN-TYROSINE SULFOTRANSFERASE 2"/>
    <property type="match status" value="1"/>
</dbReference>
<dbReference type="Pfam" id="PF13469">
    <property type="entry name" value="Sulfotransfer_3"/>
    <property type="match status" value="1"/>
</dbReference>
<evidence type="ECO:0000256" key="1">
    <source>
        <dbReference type="ARBA" id="ARBA00022679"/>
    </source>
</evidence>
<evidence type="ECO:0000256" key="2">
    <source>
        <dbReference type="PROSITE-ProRule" id="PRU00339"/>
    </source>
</evidence>
<dbReference type="InterPro" id="IPR019734">
    <property type="entry name" value="TPR_rpt"/>
</dbReference>
<dbReference type="InterPro" id="IPR027417">
    <property type="entry name" value="P-loop_NTPase"/>
</dbReference>
<evidence type="ECO:0000313" key="4">
    <source>
        <dbReference type="Proteomes" id="UP001595478"/>
    </source>
</evidence>
<dbReference type="Gene3D" id="1.25.40.10">
    <property type="entry name" value="Tetratricopeptide repeat domain"/>
    <property type="match status" value="1"/>
</dbReference>
<keyword evidence="1" id="KW-0808">Transferase</keyword>
<dbReference type="SMART" id="SM00028">
    <property type="entry name" value="TPR"/>
    <property type="match status" value="3"/>
</dbReference>
<dbReference type="InterPro" id="IPR026634">
    <property type="entry name" value="TPST-like"/>
</dbReference>
<dbReference type="Gene3D" id="3.40.50.300">
    <property type="entry name" value="P-loop containing nucleotide triphosphate hydrolases"/>
    <property type="match status" value="1"/>
</dbReference>
<dbReference type="EMBL" id="JBHRSW010000004">
    <property type="protein sequence ID" value="MFC3120170.1"/>
    <property type="molecule type" value="Genomic_DNA"/>
</dbReference>
<dbReference type="Pfam" id="PF13181">
    <property type="entry name" value="TPR_8"/>
    <property type="match status" value="3"/>
</dbReference>
<evidence type="ECO:0000313" key="3">
    <source>
        <dbReference type="EMBL" id="MFC3120170.1"/>
    </source>
</evidence>
<reference evidence="4" key="1">
    <citation type="journal article" date="2019" name="Int. J. Syst. Evol. Microbiol.">
        <title>The Global Catalogue of Microorganisms (GCM) 10K type strain sequencing project: providing services to taxonomists for standard genome sequencing and annotation.</title>
        <authorList>
            <consortium name="The Broad Institute Genomics Platform"/>
            <consortium name="The Broad Institute Genome Sequencing Center for Infectious Disease"/>
            <person name="Wu L."/>
            <person name="Ma J."/>
        </authorList>
    </citation>
    <scope>NUCLEOTIDE SEQUENCE [LARGE SCALE GENOMIC DNA]</scope>
    <source>
        <strain evidence="4">KCTC 52473</strain>
    </source>
</reference>
<keyword evidence="2" id="KW-0802">TPR repeat</keyword>
<dbReference type="SUPFAM" id="SSF48452">
    <property type="entry name" value="TPR-like"/>
    <property type="match status" value="1"/>
</dbReference>
<dbReference type="PANTHER" id="PTHR12788:SF10">
    <property type="entry name" value="PROTEIN-TYROSINE SULFOTRANSFERASE"/>
    <property type="match status" value="1"/>
</dbReference>
<gene>
    <name evidence="3" type="ORF">ACFOHL_00880</name>
</gene>
<feature type="repeat" description="TPR" evidence="2">
    <location>
        <begin position="39"/>
        <end position="72"/>
    </location>
</feature>
<feature type="repeat" description="TPR" evidence="2">
    <location>
        <begin position="107"/>
        <end position="140"/>
    </location>
</feature>
<dbReference type="PROSITE" id="PS50005">
    <property type="entry name" value="TPR"/>
    <property type="match status" value="2"/>
</dbReference>
<sequence>MNDIDREKVEAHLLLMAQGKYEQVHASAIALIHKNTRDPLPYFLLAKLCLDHQNYKKAAELFEKSLMLDMQNEYALTYFAQTLTKLGEHARAREYLTLAEKGQAQSAHLCDTIGVVHSITGFHENALPWFRKAIQLDPEPVNYHFNLAASLQFLGKFEDAEIAYKSVLRRQPSHYRALSALVSLKKQTTQDNIVDQLQKNFELYDDNPDAKLHLGHALAKIYEDLGDYSESFTWLRKAKADKLKASSTLDYKKIFTAAKGTVSKDTAFRGSASQRRFDINDNEALRPIFIVGLPRTGTTLVDRILSSHQAVTAAGELNTFANIVKKLAQTQSNLVMDTETFDASKKLDMDAIGQMYLEATAELRRASRIFTDKMPLNFFYAGLIHQALPNARIIVLRRHAMDSCLSNYRQLLTVQHAYYNYTYDINSIAEFYRSFDDLICHWRHHLPAERFLEVHYEDIVFDQVKQTKRLLDFCGLDWDEACLRFHENTAAVSTASSVQVRKPLYSGSIGRWKRYGSQLDELKLVLGDLL</sequence>